<comment type="cofactor">
    <cofactor evidence="17">
        <name>Mg(2+)</name>
        <dbReference type="ChEBI" id="CHEBI:18420"/>
    </cofactor>
</comment>
<keyword evidence="7 17" id="KW-0067">ATP-binding</keyword>
<reference evidence="22 23" key="1">
    <citation type="submission" date="2021-11" db="EMBL/GenBank/DDBJ databases">
        <title>Aliifidinibius sp. nov., a new bacterium isolated from saline soil.</title>
        <authorList>
            <person name="Galisteo C."/>
            <person name="De La Haba R."/>
            <person name="Sanchez-Porro C."/>
            <person name="Ventosa A."/>
        </authorList>
    </citation>
    <scope>NUCLEOTIDE SEQUENCE [LARGE SCALE GENOMIC DNA]</scope>
    <source>
        <strain evidence="22 23">KACC 190600</strain>
    </source>
</reference>
<dbReference type="InterPro" id="IPR029056">
    <property type="entry name" value="Ribokinase-like"/>
</dbReference>
<evidence type="ECO:0000256" key="14">
    <source>
        <dbReference type="ARBA" id="ARBA00025153"/>
    </source>
</evidence>
<comment type="catalytic activity">
    <reaction evidence="1 18 19">
        <text>(6R)-NADHX = (6S)-NADHX</text>
        <dbReference type="Rhea" id="RHEA:32215"/>
        <dbReference type="ChEBI" id="CHEBI:64074"/>
        <dbReference type="ChEBI" id="CHEBI:64075"/>
        <dbReference type="EC" id="5.1.99.6"/>
    </reaction>
</comment>
<comment type="similarity">
    <text evidence="18">Belongs to the NnrE/AIBP family.</text>
</comment>
<evidence type="ECO:0000256" key="13">
    <source>
        <dbReference type="ARBA" id="ARBA00023268"/>
    </source>
</evidence>
<comment type="catalytic activity">
    <reaction evidence="15 17 19">
        <text>(6S)-NADHX + ADP = AMP + phosphate + NADH + H(+)</text>
        <dbReference type="Rhea" id="RHEA:32223"/>
        <dbReference type="ChEBI" id="CHEBI:15378"/>
        <dbReference type="ChEBI" id="CHEBI:43474"/>
        <dbReference type="ChEBI" id="CHEBI:57945"/>
        <dbReference type="ChEBI" id="CHEBI:64074"/>
        <dbReference type="ChEBI" id="CHEBI:456215"/>
        <dbReference type="ChEBI" id="CHEBI:456216"/>
        <dbReference type="EC" id="4.2.1.136"/>
    </reaction>
</comment>
<evidence type="ECO:0000256" key="8">
    <source>
        <dbReference type="ARBA" id="ARBA00022857"/>
    </source>
</evidence>
<dbReference type="InterPro" id="IPR030677">
    <property type="entry name" value="Nnr"/>
</dbReference>
<feature type="binding site" evidence="18">
    <location>
        <position position="170"/>
    </location>
    <ligand>
        <name>K(+)</name>
        <dbReference type="ChEBI" id="CHEBI:29103"/>
    </ligand>
</feature>
<comment type="similarity">
    <text evidence="17">Belongs to the NnrD/CARKD family.</text>
</comment>
<dbReference type="PIRSF" id="PIRSF017184">
    <property type="entry name" value="Nnr"/>
    <property type="match status" value="1"/>
</dbReference>
<dbReference type="InterPro" id="IPR017953">
    <property type="entry name" value="Carbohydrate_kinase_pred_CS"/>
</dbReference>
<evidence type="ECO:0000256" key="9">
    <source>
        <dbReference type="ARBA" id="ARBA00022958"/>
    </source>
</evidence>
<feature type="domain" description="YjeF N-terminal" evidence="21">
    <location>
        <begin position="16"/>
        <end position="224"/>
    </location>
</feature>
<evidence type="ECO:0000256" key="1">
    <source>
        <dbReference type="ARBA" id="ARBA00000013"/>
    </source>
</evidence>
<comment type="similarity">
    <text evidence="3 19">In the N-terminal section; belongs to the NnrE/AIBP family.</text>
</comment>
<comment type="caution">
    <text evidence="17">Lacks conserved residue(s) required for the propagation of feature annotation.</text>
</comment>
<feature type="binding site" evidence="17">
    <location>
        <position position="454"/>
    </location>
    <ligand>
        <name>(6S)-NADPHX</name>
        <dbReference type="ChEBI" id="CHEBI:64076"/>
    </ligand>
</feature>
<sequence>MLNAPVSHYLFTAAQSRDIDEQTINEIGIEGFTLMEIAGYSASQQILNIYPELSHGIYLCGKGNNAGDALVIARYLIQHDINASIVFLSGMDGLSPDTHKNFELLKKFDPENKISIYDSWDDFSGQASFDFIIDGMLGTGLDSNLRGDYQKAVQWANQQSVPVFSIDIPTGLHADLGEIMGKVIKADHTFTFGGRKQGFYLQDGPLHTGQVTYCELPFPNELKTSCNTFLIDESWVSEHQSSLGVHKYDTGVLYIIAGSEGLTGAAVMAAKSAWAEGLGAVFLVCPRGLLSVYEHNLPSIIKKPVGEQSDTCFSEAHLPDVRQIVGEKQGAVLLGPGLGRKEETVRFVIDFLSQNNRKTVIDADALWALAQSQKWKEFEEKQWILTPHPGELARLLEQDVKKDYQRLNLVRNFSAEHNVTTLSKGMPGIVSTKNGDSYLTNYDTRYFARAGSGDVLAGKISAYLALDYSPEYSCAQALLNGKKKLFTYLDTNRDLPEPTDFI</sequence>
<comment type="similarity">
    <text evidence="4 19">In the C-terminal section; belongs to the NnrD/CARKD family.</text>
</comment>
<evidence type="ECO:0000259" key="20">
    <source>
        <dbReference type="PROSITE" id="PS51383"/>
    </source>
</evidence>
<feature type="domain" description="YjeF C-terminal" evidence="20">
    <location>
        <begin position="230"/>
        <end position="502"/>
    </location>
</feature>
<keyword evidence="5 18" id="KW-0479">Metal-binding</keyword>
<organism evidence="22 23">
    <name type="scientific">Fodinibius salicampi</name>
    <dbReference type="NCBI Taxonomy" id="1920655"/>
    <lineage>
        <taxon>Bacteria</taxon>
        <taxon>Pseudomonadati</taxon>
        <taxon>Balneolota</taxon>
        <taxon>Balneolia</taxon>
        <taxon>Balneolales</taxon>
        <taxon>Balneolaceae</taxon>
        <taxon>Fodinibius</taxon>
    </lineage>
</organism>
<evidence type="ECO:0000256" key="15">
    <source>
        <dbReference type="ARBA" id="ARBA00048238"/>
    </source>
</evidence>
<evidence type="ECO:0000256" key="12">
    <source>
        <dbReference type="ARBA" id="ARBA00023239"/>
    </source>
</evidence>
<evidence type="ECO:0000313" key="22">
    <source>
        <dbReference type="EMBL" id="MCW9714239.1"/>
    </source>
</evidence>
<evidence type="ECO:0000256" key="3">
    <source>
        <dbReference type="ARBA" id="ARBA00006001"/>
    </source>
</evidence>
<dbReference type="HAMAP" id="MF_01966">
    <property type="entry name" value="NADHX_epimerase"/>
    <property type="match status" value="1"/>
</dbReference>
<gene>
    <name evidence="18" type="primary">nnrE</name>
    <name evidence="17" type="synonym">nnrD</name>
    <name evidence="22" type="ORF">LQ318_15115</name>
</gene>
<comment type="caution">
    <text evidence="22">The sequence shown here is derived from an EMBL/GenBank/DDBJ whole genome shotgun (WGS) entry which is preliminary data.</text>
</comment>
<dbReference type="SUPFAM" id="SSF53613">
    <property type="entry name" value="Ribokinase-like"/>
    <property type="match status" value="1"/>
</dbReference>
<dbReference type="PROSITE" id="PS51383">
    <property type="entry name" value="YJEF_C_3"/>
    <property type="match status" value="1"/>
</dbReference>
<evidence type="ECO:0000256" key="19">
    <source>
        <dbReference type="PIRNR" id="PIRNR017184"/>
    </source>
</evidence>
<evidence type="ECO:0000256" key="18">
    <source>
        <dbReference type="HAMAP-Rule" id="MF_01966"/>
    </source>
</evidence>
<feature type="binding site" evidence="17">
    <location>
        <position position="265"/>
    </location>
    <ligand>
        <name>(6S)-NADPHX</name>
        <dbReference type="ChEBI" id="CHEBI:64076"/>
    </ligand>
</feature>
<feature type="binding site" evidence="18">
    <location>
        <position position="167"/>
    </location>
    <ligand>
        <name>(6S)-NADPHX</name>
        <dbReference type="ChEBI" id="CHEBI:64076"/>
    </ligand>
</feature>
<evidence type="ECO:0000256" key="10">
    <source>
        <dbReference type="ARBA" id="ARBA00023027"/>
    </source>
</evidence>
<evidence type="ECO:0000256" key="7">
    <source>
        <dbReference type="ARBA" id="ARBA00022840"/>
    </source>
</evidence>
<keyword evidence="6 17" id="KW-0547">Nucleotide-binding</keyword>
<comment type="function">
    <text evidence="14 19">Bifunctional enzyme that catalyzes the epimerization of the S- and R-forms of NAD(P)HX and the dehydration of the S-form of NAD(P)HX at the expense of ADP, which is converted to AMP. This allows the repair of both epimers of NAD(P)HX, a damaged form of NAD(P)H that is a result of enzymatic or heat-dependent hydration.</text>
</comment>
<dbReference type="Pfam" id="PF01256">
    <property type="entry name" value="Carb_kinase"/>
    <property type="match status" value="1"/>
</dbReference>
<dbReference type="EMBL" id="JAJNDC010000004">
    <property type="protein sequence ID" value="MCW9714239.1"/>
    <property type="molecule type" value="Genomic_DNA"/>
</dbReference>
<dbReference type="SUPFAM" id="SSF64153">
    <property type="entry name" value="YjeF N-terminal domain-like"/>
    <property type="match status" value="1"/>
</dbReference>
<keyword evidence="12 17" id="KW-0456">Lyase</keyword>
<evidence type="ECO:0000256" key="2">
    <source>
        <dbReference type="ARBA" id="ARBA00000909"/>
    </source>
</evidence>
<dbReference type="InterPro" id="IPR004443">
    <property type="entry name" value="YjeF_N_dom"/>
</dbReference>
<evidence type="ECO:0000256" key="6">
    <source>
        <dbReference type="ARBA" id="ARBA00022741"/>
    </source>
</evidence>
<protein>
    <recommendedName>
        <fullName evidence="19">Bifunctional NAD(P)H-hydrate repair enzyme</fullName>
    </recommendedName>
    <alternativeName>
        <fullName evidence="19">Nicotinamide nucleotide repair protein</fullName>
    </alternativeName>
    <domain>
        <recommendedName>
            <fullName evidence="19">ADP-dependent (S)-NAD(P)H-hydrate dehydratase</fullName>
            <ecNumber evidence="19">4.2.1.136</ecNumber>
        </recommendedName>
        <alternativeName>
            <fullName evidence="19">ADP-dependent NAD(P)HX dehydratase</fullName>
        </alternativeName>
    </domain>
    <domain>
        <recommendedName>
            <fullName evidence="19">NAD(P)H-hydrate epimerase</fullName>
            <ecNumber evidence="19">5.1.99.6</ecNumber>
        </recommendedName>
    </domain>
</protein>
<evidence type="ECO:0000256" key="11">
    <source>
        <dbReference type="ARBA" id="ARBA00023235"/>
    </source>
</evidence>
<name>A0ABT3Q2A1_9BACT</name>
<dbReference type="EC" id="5.1.99.6" evidence="19"/>
<feature type="binding site" evidence="17">
    <location>
        <position position="337"/>
    </location>
    <ligand>
        <name>(6S)-NADPHX</name>
        <dbReference type="ChEBI" id="CHEBI:64076"/>
    </ligand>
</feature>
<evidence type="ECO:0000256" key="4">
    <source>
        <dbReference type="ARBA" id="ARBA00009524"/>
    </source>
</evidence>
<dbReference type="Gene3D" id="3.40.50.10260">
    <property type="entry name" value="YjeF N-terminal domain"/>
    <property type="match status" value="1"/>
</dbReference>
<comment type="subunit">
    <text evidence="17">Homotetramer.</text>
</comment>
<dbReference type="NCBIfam" id="TIGR00196">
    <property type="entry name" value="yjeF_cterm"/>
    <property type="match status" value="1"/>
</dbReference>
<dbReference type="PANTHER" id="PTHR12592">
    <property type="entry name" value="ATP-DEPENDENT (S)-NAD(P)H-HYDRATE DEHYDRATASE FAMILY MEMBER"/>
    <property type="match status" value="1"/>
</dbReference>
<dbReference type="Proteomes" id="UP001207337">
    <property type="component" value="Unassembled WGS sequence"/>
</dbReference>
<evidence type="ECO:0000256" key="16">
    <source>
        <dbReference type="ARBA" id="ARBA00049209"/>
    </source>
</evidence>
<dbReference type="CDD" id="cd01171">
    <property type="entry name" value="YXKO-related"/>
    <property type="match status" value="1"/>
</dbReference>
<dbReference type="RefSeq" id="WP_265791381.1">
    <property type="nucleotide sequence ID" value="NZ_BAABRS010000004.1"/>
</dbReference>
<dbReference type="PROSITE" id="PS51385">
    <property type="entry name" value="YJEF_N"/>
    <property type="match status" value="1"/>
</dbReference>
<feature type="binding site" evidence="18">
    <location>
        <position position="134"/>
    </location>
    <ligand>
        <name>K(+)</name>
        <dbReference type="ChEBI" id="CHEBI:29103"/>
    </ligand>
</feature>
<dbReference type="Pfam" id="PF03853">
    <property type="entry name" value="YjeF_N"/>
    <property type="match status" value="1"/>
</dbReference>
<comment type="catalytic activity">
    <reaction evidence="2 18 19">
        <text>(6R)-NADPHX = (6S)-NADPHX</text>
        <dbReference type="Rhea" id="RHEA:32227"/>
        <dbReference type="ChEBI" id="CHEBI:64076"/>
        <dbReference type="ChEBI" id="CHEBI:64077"/>
        <dbReference type="EC" id="5.1.99.6"/>
    </reaction>
</comment>
<proteinExistence type="inferred from homology"/>
<dbReference type="Gene3D" id="3.40.1190.20">
    <property type="match status" value="1"/>
</dbReference>
<dbReference type="InterPro" id="IPR036652">
    <property type="entry name" value="YjeF_N_dom_sf"/>
</dbReference>
<feature type="binding site" evidence="17">
    <location>
        <position position="388"/>
    </location>
    <ligand>
        <name>(6S)-NADPHX</name>
        <dbReference type="ChEBI" id="CHEBI:64076"/>
    </ligand>
</feature>
<keyword evidence="23" id="KW-1185">Reference proteome</keyword>
<comment type="function">
    <text evidence="17">Catalyzes the dehydration of the S-form of NAD(P)HX at the expense of ADP, which is converted to AMP. Together with NAD(P)HX epimerase, which catalyzes the epimerization of the S- and R-forms, the enzyme allows the repair of both epimers of NAD(P)HX, a damaged form of NAD(P)H that is a result of enzymatic or heat-dependent hydration.</text>
</comment>
<feature type="binding site" evidence="18">
    <location>
        <begin position="138"/>
        <end position="144"/>
    </location>
    <ligand>
        <name>(6S)-NADPHX</name>
        <dbReference type="ChEBI" id="CHEBI:64076"/>
    </ligand>
</feature>
<dbReference type="InterPro" id="IPR000631">
    <property type="entry name" value="CARKD"/>
</dbReference>
<feature type="binding site" evidence="18">
    <location>
        <position position="149"/>
    </location>
    <ligand>
        <name>(6S)-NADPHX</name>
        <dbReference type="ChEBI" id="CHEBI:64076"/>
    </ligand>
</feature>
<accession>A0ABT3Q2A1</accession>
<keyword evidence="8 17" id="KW-0521">NADP</keyword>
<keyword evidence="11 18" id="KW-0413">Isomerase</keyword>
<dbReference type="EC" id="4.2.1.136" evidence="19"/>
<feature type="binding site" evidence="17">
    <location>
        <position position="453"/>
    </location>
    <ligand>
        <name>AMP</name>
        <dbReference type="ChEBI" id="CHEBI:456215"/>
    </ligand>
</feature>
<dbReference type="HAMAP" id="MF_01965">
    <property type="entry name" value="NADHX_dehydratase"/>
    <property type="match status" value="1"/>
</dbReference>
<dbReference type="NCBIfam" id="TIGR00197">
    <property type="entry name" value="yjeF_nterm"/>
    <property type="match status" value="1"/>
</dbReference>
<dbReference type="PANTHER" id="PTHR12592:SF0">
    <property type="entry name" value="ATP-DEPENDENT (S)-NAD(P)H-HYDRATE DEHYDRATASE"/>
    <property type="match status" value="1"/>
</dbReference>
<dbReference type="PROSITE" id="PS01050">
    <property type="entry name" value="YJEF_C_2"/>
    <property type="match status" value="1"/>
</dbReference>
<comment type="catalytic activity">
    <reaction evidence="16 17 19">
        <text>(6S)-NADPHX + ADP = AMP + phosphate + NADPH + H(+)</text>
        <dbReference type="Rhea" id="RHEA:32235"/>
        <dbReference type="ChEBI" id="CHEBI:15378"/>
        <dbReference type="ChEBI" id="CHEBI:43474"/>
        <dbReference type="ChEBI" id="CHEBI:57783"/>
        <dbReference type="ChEBI" id="CHEBI:64076"/>
        <dbReference type="ChEBI" id="CHEBI:456215"/>
        <dbReference type="ChEBI" id="CHEBI:456216"/>
        <dbReference type="EC" id="4.2.1.136"/>
    </reaction>
</comment>
<evidence type="ECO:0000313" key="23">
    <source>
        <dbReference type="Proteomes" id="UP001207337"/>
    </source>
</evidence>
<keyword evidence="9 18" id="KW-0630">Potassium</keyword>
<evidence type="ECO:0000259" key="21">
    <source>
        <dbReference type="PROSITE" id="PS51385"/>
    </source>
</evidence>
<comment type="function">
    <text evidence="18">Catalyzes the epimerization of the S- and R-forms of NAD(P)HX, a damaged form of NAD(P)H that is a result of enzymatic or heat-dependent hydration. This is a prerequisite for the S-specific NAD(P)H-hydrate dehydratase to allow the repair of both epimers of NAD(P)HX.</text>
</comment>
<keyword evidence="10 17" id="KW-0520">NAD</keyword>
<feature type="binding site" evidence="18">
    <location>
        <position position="65"/>
    </location>
    <ligand>
        <name>K(+)</name>
        <dbReference type="ChEBI" id="CHEBI:29103"/>
    </ligand>
</feature>
<evidence type="ECO:0000256" key="5">
    <source>
        <dbReference type="ARBA" id="ARBA00022723"/>
    </source>
</evidence>
<evidence type="ECO:0000256" key="17">
    <source>
        <dbReference type="HAMAP-Rule" id="MF_01965"/>
    </source>
</evidence>
<keyword evidence="13" id="KW-0511">Multifunctional enzyme</keyword>
<comment type="cofactor">
    <cofactor evidence="18 19">
        <name>K(+)</name>
        <dbReference type="ChEBI" id="CHEBI:29103"/>
    </cofactor>
    <text evidence="18 19">Binds 1 potassium ion per subunit.</text>
</comment>